<sequence length="97" mass="10349">MTFSTVFFCLLAARVVSDMLSLFSEHPIFDIISGTIVLPGAATLLVADAGDAFGYVALVMAMYYLAVGAMALSRRKRPDARPASARMSALTRPPPPI</sequence>
<dbReference type="EMBL" id="WHJG01000001">
    <property type="protein sequence ID" value="NHZ77972.1"/>
    <property type="molecule type" value="Genomic_DNA"/>
</dbReference>
<dbReference type="RefSeq" id="WP_167084350.1">
    <property type="nucleotide sequence ID" value="NZ_WHJG01000001.1"/>
</dbReference>
<reference evidence="3 4" key="1">
    <citation type="submission" date="2019-10" db="EMBL/GenBank/DDBJ databases">
        <title>Taxonomy of Antarctic Massilia spp.: description of Massilia rubra sp. nov., Massilia aquatica sp. nov., Massilia mucilaginosa sp. nov., Massilia frigida sp. nov. isolated from streams, lakes and regoliths.</title>
        <authorList>
            <person name="Holochova P."/>
            <person name="Sedlacek I."/>
            <person name="Kralova S."/>
            <person name="Maslanova I."/>
            <person name="Busse H.-J."/>
            <person name="Stankova E."/>
            <person name="Vrbovska V."/>
            <person name="Kovarovic V."/>
            <person name="Bartak M."/>
            <person name="Svec P."/>
            <person name="Pantucek R."/>
        </authorList>
    </citation>
    <scope>NUCLEOTIDE SEQUENCE [LARGE SCALE GENOMIC DNA]</scope>
    <source>
        <strain evidence="3 4">CCM 8695</strain>
    </source>
</reference>
<name>A0ABX0MY50_9BURK</name>
<protein>
    <submittedName>
        <fullName evidence="3">Uncharacterized protein</fullName>
    </submittedName>
</protein>
<proteinExistence type="predicted"/>
<evidence type="ECO:0000313" key="3">
    <source>
        <dbReference type="EMBL" id="NHZ77972.1"/>
    </source>
</evidence>
<evidence type="ECO:0000313" key="4">
    <source>
        <dbReference type="Proteomes" id="UP000621455"/>
    </source>
</evidence>
<keyword evidence="2" id="KW-0812">Transmembrane</keyword>
<organism evidence="3 4">
    <name type="scientific">Massilia frigida</name>
    <dbReference type="NCBI Taxonomy" id="2609281"/>
    <lineage>
        <taxon>Bacteria</taxon>
        <taxon>Pseudomonadati</taxon>
        <taxon>Pseudomonadota</taxon>
        <taxon>Betaproteobacteria</taxon>
        <taxon>Burkholderiales</taxon>
        <taxon>Oxalobacteraceae</taxon>
        <taxon>Telluria group</taxon>
        <taxon>Massilia</taxon>
    </lineage>
</organism>
<dbReference type="Proteomes" id="UP000621455">
    <property type="component" value="Unassembled WGS sequence"/>
</dbReference>
<accession>A0ABX0MY50</accession>
<evidence type="ECO:0000256" key="2">
    <source>
        <dbReference type="SAM" id="Phobius"/>
    </source>
</evidence>
<keyword evidence="2" id="KW-0472">Membrane</keyword>
<comment type="caution">
    <text evidence="3">The sequence shown here is derived from an EMBL/GenBank/DDBJ whole genome shotgun (WGS) entry which is preliminary data.</text>
</comment>
<gene>
    <name evidence="3" type="ORF">F2P44_01460</name>
</gene>
<feature type="region of interest" description="Disordered" evidence="1">
    <location>
        <begin position="75"/>
        <end position="97"/>
    </location>
</feature>
<keyword evidence="2" id="KW-1133">Transmembrane helix</keyword>
<evidence type="ECO:0000256" key="1">
    <source>
        <dbReference type="SAM" id="MobiDB-lite"/>
    </source>
</evidence>
<keyword evidence="4" id="KW-1185">Reference proteome</keyword>
<feature type="transmembrane region" description="Helical" evidence="2">
    <location>
        <begin position="52"/>
        <end position="72"/>
    </location>
</feature>